<feature type="region of interest" description="Disordered" evidence="1">
    <location>
        <begin position="170"/>
        <end position="193"/>
    </location>
</feature>
<dbReference type="Proteomes" id="UP000007174">
    <property type="component" value="Unassembled WGS sequence"/>
</dbReference>
<dbReference type="AlphaFoldDB" id="H1W1V7"/>
<sequence>MSLGGTTNLLFWIDRQRRRRGHSPRESCGSVMMLIRGHNTFCSCSRSYDNSRVNHSSGIEITSDRERGDKMHPWLRRVKVRYGRTLEQGRGPFDMEEFLSFLFFSPLDYQIFLLFVECAIGTNDLATVVCLTLSDIRLVVPNMRSSLKFTCCLQLNLMWSANRQRLVSKTVSPPVRSSSDRRIQRTEQCSVVR</sequence>
<evidence type="ECO:0000313" key="2">
    <source>
        <dbReference type="EMBL" id="CCF46470.1"/>
    </source>
</evidence>
<protein>
    <submittedName>
        <fullName evidence="2">Uncharacterized protein</fullName>
    </submittedName>
</protein>
<organism evidence="2 3">
    <name type="scientific">Colletotrichum higginsianum (strain IMI 349063)</name>
    <name type="common">Crucifer anthracnose fungus</name>
    <dbReference type="NCBI Taxonomy" id="759273"/>
    <lineage>
        <taxon>Eukaryota</taxon>
        <taxon>Fungi</taxon>
        <taxon>Dikarya</taxon>
        <taxon>Ascomycota</taxon>
        <taxon>Pezizomycotina</taxon>
        <taxon>Sordariomycetes</taxon>
        <taxon>Hypocreomycetidae</taxon>
        <taxon>Glomerellales</taxon>
        <taxon>Glomerellaceae</taxon>
        <taxon>Colletotrichum</taxon>
        <taxon>Colletotrichum destructivum species complex</taxon>
    </lineage>
</organism>
<name>H1W1V7_COLHI</name>
<dbReference type="HOGENOM" id="CLU_1408653_0_0_1"/>
<proteinExistence type="predicted"/>
<dbReference type="EMBL" id="CACQ02008723">
    <property type="protein sequence ID" value="CCF46470.1"/>
    <property type="molecule type" value="Genomic_DNA"/>
</dbReference>
<reference evidence="3" key="1">
    <citation type="journal article" date="2012" name="Nat. Genet.">
        <title>Lifestyle transitions in plant pathogenic Colletotrichum fungi deciphered by genome and transcriptome analyses.</title>
        <authorList>
            <person name="O'Connell R.J."/>
            <person name="Thon M.R."/>
            <person name="Hacquard S."/>
            <person name="Amyotte S.G."/>
            <person name="Kleemann J."/>
            <person name="Torres M.F."/>
            <person name="Damm U."/>
            <person name="Buiate E.A."/>
            <person name="Epstein L."/>
            <person name="Alkan N."/>
            <person name="Altmueller J."/>
            <person name="Alvarado-Balderrama L."/>
            <person name="Bauser C.A."/>
            <person name="Becker C."/>
            <person name="Birren B.W."/>
            <person name="Chen Z."/>
            <person name="Choi J."/>
            <person name="Crouch J.A."/>
            <person name="Duvick J.P."/>
            <person name="Farman M.A."/>
            <person name="Gan P."/>
            <person name="Heiman D."/>
            <person name="Henrissat B."/>
            <person name="Howard R.J."/>
            <person name="Kabbage M."/>
            <person name="Koch C."/>
            <person name="Kracher B."/>
            <person name="Kubo Y."/>
            <person name="Law A.D."/>
            <person name="Lebrun M.-H."/>
            <person name="Lee Y.-H."/>
            <person name="Miyara I."/>
            <person name="Moore N."/>
            <person name="Neumann U."/>
            <person name="Nordstroem K."/>
            <person name="Panaccione D.G."/>
            <person name="Panstruga R."/>
            <person name="Place M."/>
            <person name="Proctor R.H."/>
            <person name="Prusky D."/>
            <person name="Rech G."/>
            <person name="Reinhardt R."/>
            <person name="Rollins J.A."/>
            <person name="Rounsley S."/>
            <person name="Schardl C.L."/>
            <person name="Schwartz D.C."/>
            <person name="Shenoy N."/>
            <person name="Shirasu K."/>
            <person name="Sikhakolli U.R."/>
            <person name="Stueber K."/>
            <person name="Sukno S.A."/>
            <person name="Sweigard J.A."/>
            <person name="Takano Y."/>
            <person name="Takahara H."/>
            <person name="Trail F."/>
            <person name="van der Does H.C."/>
            <person name="Voll L.M."/>
            <person name="Will I."/>
            <person name="Young S."/>
            <person name="Zeng Q."/>
            <person name="Zhang J."/>
            <person name="Zhou S."/>
            <person name="Dickman M.B."/>
            <person name="Schulze-Lefert P."/>
            <person name="Ver Loren van Themaat E."/>
            <person name="Ma L.-J."/>
            <person name="Vaillancourt L.J."/>
        </authorList>
    </citation>
    <scope>NUCLEOTIDE SEQUENCE [LARGE SCALE GENOMIC DNA]</scope>
    <source>
        <strain evidence="3">IMI 349063</strain>
    </source>
</reference>
<accession>H1W1V7</accession>
<evidence type="ECO:0000256" key="1">
    <source>
        <dbReference type="SAM" id="MobiDB-lite"/>
    </source>
</evidence>
<gene>
    <name evidence="2" type="ORF">CH063_03884</name>
</gene>
<evidence type="ECO:0000313" key="3">
    <source>
        <dbReference type="Proteomes" id="UP000007174"/>
    </source>
</evidence>